<organism evidence="1">
    <name type="scientific">Candidatus Nanosynbacter sp. TM7-074</name>
    <dbReference type="NCBI Taxonomy" id="3158573"/>
    <lineage>
        <taxon>Bacteria</taxon>
        <taxon>Candidatus Saccharimonadota</taxon>
        <taxon>Candidatus Saccharimonadia</taxon>
        <taxon>Candidatus Nanosynbacterales</taxon>
        <taxon>Candidatus Nanosynbacteraceae</taxon>
        <taxon>Candidatus Nanosynbacter</taxon>
    </lineage>
</organism>
<accession>A0AB39J978</accession>
<evidence type="ECO:0000313" key="1">
    <source>
        <dbReference type="EMBL" id="XDN89302.1"/>
    </source>
</evidence>
<dbReference type="RefSeq" id="WP_369000562.1">
    <property type="nucleotide sequence ID" value="NZ_CP158487.1"/>
</dbReference>
<protein>
    <submittedName>
        <fullName evidence="1">Uncharacterized protein</fullName>
    </submittedName>
</protein>
<proteinExistence type="predicted"/>
<dbReference type="EMBL" id="CP158487">
    <property type="protein sequence ID" value="XDN89302.1"/>
    <property type="molecule type" value="Genomic_DNA"/>
</dbReference>
<reference evidence="1" key="1">
    <citation type="submission" date="2024-06" db="EMBL/GenBank/DDBJ databases">
        <authorList>
            <person name="Atkinson C."/>
            <person name="McLean J."/>
            <person name="Gallagher L."/>
            <person name="Bor B."/>
            <person name="Mougous J."/>
        </authorList>
    </citation>
    <scope>NUCLEOTIDE SEQUENCE</scope>
    <source>
        <strain evidence="1">TM7-074</strain>
    </source>
</reference>
<sequence>MESLKGGVSFKVNFINSGDNPGNSSGESQRLIGIYDGDWSLGDDGTVNASMTFARRAGGVRSHSNLIEKVRGVGETEARVSISECLDIEDESVELSGWLLVDPIILCGRISFLHRVMPTKLFVPDSLENDQKLEVVRVALRVGAVALHCSGLSLEELRKSPAKHFPSGEVDELVSRFNGNVDFGREWGDIKRVVTGP</sequence>
<gene>
    <name evidence="1" type="ORF">TM074_01155</name>
</gene>
<dbReference type="AlphaFoldDB" id="A0AB39J978"/>
<name>A0AB39J978_9BACT</name>